<evidence type="ECO:0008006" key="4">
    <source>
        <dbReference type="Google" id="ProtNLM"/>
    </source>
</evidence>
<dbReference type="Pfam" id="PF11295">
    <property type="entry name" value="DUF3096"/>
    <property type="match status" value="2"/>
</dbReference>
<feature type="transmembrane region" description="Helical" evidence="1">
    <location>
        <begin position="59"/>
        <end position="86"/>
    </location>
</feature>
<dbReference type="Proteomes" id="UP001432180">
    <property type="component" value="Chromosome"/>
</dbReference>
<feature type="transmembrane region" description="Helical" evidence="1">
    <location>
        <begin position="34"/>
        <end position="53"/>
    </location>
</feature>
<evidence type="ECO:0000313" key="3">
    <source>
        <dbReference type="Proteomes" id="UP001432180"/>
    </source>
</evidence>
<sequence>MDVSFLSQWPIEAALAILAGVLILLLPRLLHVMVAAYLIAIGVLGLVAFFYGASLPLKAVISLVAGILVLLRPAVLSYVVGIYLIVMGLLESGLIRF</sequence>
<gene>
    <name evidence="2" type="ORF">Thiowin_00704</name>
</gene>
<keyword evidence="1" id="KW-1133">Transmembrane helix</keyword>
<accession>A0ABZ0S5F9</accession>
<reference evidence="2 3" key="1">
    <citation type="journal article" date="2023" name="Microorganisms">
        <title>Thiorhodovibrio frisius and Trv. litoralis spp. nov., Two Novel Members from a Clade of Fastidious Purple Sulfur Bacteria That Exhibit Unique Red-Shifted Light-Harvesting Capabilities.</title>
        <authorList>
            <person name="Methner A."/>
            <person name="Kuzyk S.B."/>
            <person name="Petersen J."/>
            <person name="Bauer S."/>
            <person name="Brinkmann H."/>
            <person name="Sichau K."/>
            <person name="Wanner G."/>
            <person name="Wolf J."/>
            <person name="Neumann-Schaal M."/>
            <person name="Henke P."/>
            <person name="Tank M."/>
            <person name="Sproer C."/>
            <person name="Bunk B."/>
            <person name="Overmann J."/>
        </authorList>
    </citation>
    <scope>NUCLEOTIDE SEQUENCE [LARGE SCALE GENOMIC DNA]</scope>
    <source>
        <strain evidence="2 3">DSM 6702</strain>
    </source>
</reference>
<name>A0ABZ0S5F9_9GAMM</name>
<dbReference type="EMBL" id="CP121472">
    <property type="protein sequence ID" value="WPL15787.1"/>
    <property type="molecule type" value="Genomic_DNA"/>
</dbReference>
<proteinExistence type="predicted"/>
<protein>
    <recommendedName>
        <fullName evidence="4">DUF3096 domain-containing protein</fullName>
    </recommendedName>
</protein>
<organism evidence="2 3">
    <name type="scientific">Thiorhodovibrio winogradskyi</name>
    <dbReference type="NCBI Taxonomy" id="77007"/>
    <lineage>
        <taxon>Bacteria</taxon>
        <taxon>Pseudomonadati</taxon>
        <taxon>Pseudomonadota</taxon>
        <taxon>Gammaproteobacteria</taxon>
        <taxon>Chromatiales</taxon>
        <taxon>Chromatiaceae</taxon>
        <taxon>Thiorhodovibrio</taxon>
    </lineage>
</organism>
<dbReference type="RefSeq" id="WP_408034155.1">
    <property type="nucleotide sequence ID" value="NZ_CP121472.1"/>
</dbReference>
<keyword evidence="1" id="KW-0812">Transmembrane</keyword>
<keyword evidence="3" id="KW-1185">Reference proteome</keyword>
<evidence type="ECO:0000313" key="2">
    <source>
        <dbReference type="EMBL" id="WPL15787.1"/>
    </source>
</evidence>
<keyword evidence="1" id="KW-0472">Membrane</keyword>
<evidence type="ECO:0000256" key="1">
    <source>
        <dbReference type="SAM" id="Phobius"/>
    </source>
</evidence>
<dbReference type="InterPro" id="IPR021446">
    <property type="entry name" value="DUF3096"/>
</dbReference>
<feature type="transmembrane region" description="Helical" evidence="1">
    <location>
        <begin position="6"/>
        <end position="27"/>
    </location>
</feature>